<keyword evidence="5" id="KW-1185">Reference proteome</keyword>
<dbReference type="Gene3D" id="3.30.497.10">
    <property type="entry name" value="Antithrombin, subunit I, domain 2"/>
    <property type="match status" value="1"/>
</dbReference>
<evidence type="ECO:0000313" key="4">
    <source>
        <dbReference type="EMBL" id="BCS21636.1"/>
    </source>
</evidence>
<dbReference type="InterPro" id="IPR000215">
    <property type="entry name" value="Serpin_fam"/>
</dbReference>
<dbReference type="SMART" id="SM00093">
    <property type="entry name" value="SERPIN"/>
    <property type="match status" value="1"/>
</dbReference>
<name>A0A7R7XHU5_9EURO</name>
<dbReference type="AlphaFoldDB" id="A0A7R7XHU5"/>
<evidence type="ECO:0000256" key="2">
    <source>
        <dbReference type="RuleBase" id="RU000411"/>
    </source>
</evidence>
<dbReference type="OrthoDB" id="1063785at2759"/>
<evidence type="ECO:0000259" key="3">
    <source>
        <dbReference type="SMART" id="SM00093"/>
    </source>
</evidence>
<evidence type="ECO:0000313" key="5">
    <source>
        <dbReference type="Proteomes" id="UP000654913"/>
    </source>
</evidence>
<dbReference type="KEGG" id="apuu:APUU_22068S"/>
<organism evidence="4 5">
    <name type="scientific">Aspergillus puulaauensis</name>
    <dbReference type="NCBI Taxonomy" id="1220207"/>
    <lineage>
        <taxon>Eukaryota</taxon>
        <taxon>Fungi</taxon>
        <taxon>Dikarya</taxon>
        <taxon>Ascomycota</taxon>
        <taxon>Pezizomycotina</taxon>
        <taxon>Eurotiomycetes</taxon>
        <taxon>Eurotiomycetidae</taxon>
        <taxon>Eurotiales</taxon>
        <taxon>Aspergillaceae</taxon>
        <taxon>Aspergillus</taxon>
    </lineage>
</organism>
<dbReference type="GO" id="GO:0004867">
    <property type="term" value="F:serine-type endopeptidase inhibitor activity"/>
    <property type="evidence" value="ECO:0007669"/>
    <property type="project" value="InterPro"/>
</dbReference>
<evidence type="ECO:0000256" key="1">
    <source>
        <dbReference type="ARBA" id="ARBA00009500"/>
    </source>
</evidence>
<dbReference type="InterPro" id="IPR042185">
    <property type="entry name" value="Serpin_sf_2"/>
</dbReference>
<proteinExistence type="inferred from homology"/>
<feature type="domain" description="Serpin" evidence="3">
    <location>
        <begin position="19"/>
        <end position="362"/>
    </location>
</feature>
<sequence length="365" mass="40161">MSTAFHEADTIAQVNQLSWQLLQFLWSHNPPSGGTAVSPVSIATAVCILGGFADGEVPASIDSILQSIPSSSTITWKKGVFTGKRPTFSPSFASSVSRYGPMMVLRESTLENLIYEIDQYFMTEDPNRSIDMKLSPESLTASHDATSASSHIVLASALMISLPFHHLFSPSKIAKTTFNLLDGTTAQIDMMHCTNQQLLVKHHAAYTAVRLPFGAQAHPNYSLIAYLPRTRHSVEHLLRFSSVQASSTEGFTKTFVSTFVIPKFHTKARYNLKDILPLLGLSLPQKYSHVTLDGDTAVDQMLQGVSVVFDPWSVRDPQPPSPPTLHSDLPRMDSLCFNCPFVFTIKGREADVPLLCGVFDRTESD</sequence>
<accession>A0A7R7XHU5</accession>
<reference evidence="4" key="2">
    <citation type="submission" date="2021-02" db="EMBL/GenBank/DDBJ databases">
        <title>Aspergillus puulaauensis MK2 genome sequence.</title>
        <authorList>
            <person name="Futagami T."/>
            <person name="Mori K."/>
            <person name="Kadooka C."/>
            <person name="Tanaka T."/>
        </authorList>
    </citation>
    <scope>NUCLEOTIDE SEQUENCE</scope>
    <source>
        <strain evidence="4">MK2</strain>
    </source>
</reference>
<protein>
    <recommendedName>
        <fullName evidence="3">Serpin domain-containing protein</fullName>
    </recommendedName>
</protein>
<gene>
    <name evidence="4" type="ORF">APUU_22068S</name>
</gene>
<dbReference type="InterPro" id="IPR023796">
    <property type="entry name" value="Serpin_dom"/>
</dbReference>
<dbReference type="InterPro" id="IPR036186">
    <property type="entry name" value="Serpin_sf"/>
</dbReference>
<dbReference type="PANTHER" id="PTHR11461:SF211">
    <property type="entry name" value="GH10112P-RELATED"/>
    <property type="match status" value="1"/>
</dbReference>
<reference evidence="4" key="1">
    <citation type="submission" date="2021-01" db="EMBL/GenBank/DDBJ databases">
        <authorList>
            <consortium name="Aspergillus puulaauensis MK2 genome sequencing consortium"/>
            <person name="Kazuki M."/>
            <person name="Futagami T."/>
        </authorList>
    </citation>
    <scope>NUCLEOTIDE SEQUENCE</scope>
    <source>
        <strain evidence="4">MK2</strain>
    </source>
</reference>
<dbReference type="Gene3D" id="2.30.39.10">
    <property type="entry name" value="Alpha-1-antitrypsin, domain 1"/>
    <property type="match status" value="1"/>
</dbReference>
<dbReference type="SUPFAM" id="SSF56574">
    <property type="entry name" value="Serpins"/>
    <property type="match status" value="1"/>
</dbReference>
<dbReference type="PANTHER" id="PTHR11461">
    <property type="entry name" value="SERINE PROTEASE INHIBITOR, SERPIN"/>
    <property type="match status" value="1"/>
</dbReference>
<dbReference type="GeneID" id="64971641"/>
<dbReference type="Pfam" id="PF00079">
    <property type="entry name" value="Serpin"/>
    <property type="match status" value="1"/>
</dbReference>
<dbReference type="Proteomes" id="UP000654913">
    <property type="component" value="Chromosome 2"/>
</dbReference>
<dbReference type="InterPro" id="IPR042178">
    <property type="entry name" value="Serpin_sf_1"/>
</dbReference>
<dbReference type="EMBL" id="AP024444">
    <property type="protein sequence ID" value="BCS21636.1"/>
    <property type="molecule type" value="Genomic_DNA"/>
</dbReference>
<dbReference type="RefSeq" id="XP_041553830.1">
    <property type="nucleotide sequence ID" value="XM_041700890.1"/>
</dbReference>
<comment type="similarity">
    <text evidence="1 2">Belongs to the serpin family.</text>
</comment>